<dbReference type="PANTHER" id="PTHR12844">
    <property type="entry name" value="CONNECTOR ENCHANCER OF KINASE SUPPRESSOR OF RAS"/>
    <property type="match status" value="1"/>
</dbReference>
<dbReference type="PANTHER" id="PTHR12844:SF45">
    <property type="entry name" value="CNK3_IPCEF1 FUSION PROTEIN-RELATED"/>
    <property type="match status" value="1"/>
</dbReference>
<feature type="domain" description="PH" evidence="2">
    <location>
        <begin position="112"/>
        <end position="211"/>
    </location>
</feature>
<dbReference type="KEGG" id="sanh:107679659"/>
<dbReference type="CDD" id="cd01260">
    <property type="entry name" value="PH_CNK_mammalian-like"/>
    <property type="match status" value="1"/>
</dbReference>
<feature type="region of interest" description="Disordered" evidence="1">
    <location>
        <begin position="406"/>
        <end position="440"/>
    </location>
</feature>
<dbReference type="InterPro" id="IPR051566">
    <property type="entry name" value="CNKSR"/>
</dbReference>
<proteinExistence type="predicted"/>
<feature type="compositionally biased region" description="Low complexity" evidence="1">
    <location>
        <begin position="409"/>
        <end position="420"/>
    </location>
</feature>
<dbReference type="PROSITE" id="PS50003">
    <property type="entry name" value="PH_DOMAIN"/>
    <property type="match status" value="1"/>
</dbReference>
<feature type="compositionally biased region" description="Polar residues" evidence="1">
    <location>
        <begin position="261"/>
        <end position="285"/>
    </location>
</feature>
<feature type="compositionally biased region" description="Polar residues" evidence="1">
    <location>
        <begin position="11"/>
        <end position="24"/>
    </location>
</feature>
<feature type="region of interest" description="Disordered" evidence="1">
    <location>
        <begin position="251"/>
        <end position="290"/>
    </location>
</feature>
<dbReference type="Ensembl" id="ENSSANT00000076328.1">
    <property type="protein sequence ID" value="ENSSANP00000071796.1"/>
    <property type="gene ID" value="ENSSANG00000035823.1"/>
</dbReference>
<evidence type="ECO:0000256" key="1">
    <source>
        <dbReference type="SAM" id="MobiDB-lite"/>
    </source>
</evidence>
<feature type="compositionally biased region" description="Polar residues" evidence="1">
    <location>
        <begin position="209"/>
        <end position="218"/>
    </location>
</feature>
<dbReference type="Gene3D" id="2.30.29.30">
    <property type="entry name" value="Pleckstrin-homology domain (PH domain)/Phosphotyrosine-binding domain (PTB)"/>
    <property type="match status" value="1"/>
</dbReference>
<feature type="compositionally biased region" description="Acidic residues" evidence="1">
    <location>
        <begin position="219"/>
        <end position="236"/>
    </location>
</feature>
<sequence length="440" mass="49968">MQIKGVIRGSCKSNSASRDASQTHTHTHTETVCAGAGMSSRVIFRGIKYLQVFTCWLQLVEDIFVLVSYLKAAEVNQMSRTEAYPLQDFAAEKSQGDDVMSRRRVSVKDLGQGDCQGWLYKRKESKGLLGWRWKKFWFVLKKCSLYWYTSDMAEKAEGYINLRDFTIEQATECKKKFAMKACHLHMLTLYFAAENMKDMNKWLAKLTQASNEPAPTDSTDGECYSEESDDEDEADTAEMCAEVMDQLTPGSLHGCLPPPRTSSSPCQDSFRTETQSADSESWQEISSEEDPIRKIQEFKGNDCPPSDEMEMLYLHLKQVRLSPTGALQPTTKRDFRSSFIRRCKNESINEKLHLIRALNSTLKAKEADLRAIEQVLSEPSLSACKYRQWRDANVLLLQEIGEKHKSAVEPQAQEPQPQRQSLFSPNTALPAVPVYTETSL</sequence>
<name>A0A671QLT0_9TELE</name>
<dbReference type="InterPro" id="IPR001849">
    <property type="entry name" value="PH_domain"/>
</dbReference>
<feature type="region of interest" description="Disordered" evidence="1">
    <location>
        <begin position="209"/>
        <end position="236"/>
    </location>
</feature>
<dbReference type="Pfam" id="PF00169">
    <property type="entry name" value="PH"/>
    <property type="match status" value="1"/>
</dbReference>
<accession>A0A671QLT0</accession>
<organism evidence="3 4">
    <name type="scientific">Sinocyclocheilus anshuiensis</name>
    <dbReference type="NCBI Taxonomy" id="1608454"/>
    <lineage>
        <taxon>Eukaryota</taxon>
        <taxon>Metazoa</taxon>
        <taxon>Chordata</taxon>
        <taxon>Craniata</taxon>
        <taxon>Vertebrata</taxon>
        <taxon>Euteleostomi</taxon>
        <taxon>Actinopterygii</taxon>
        <taxon>Neopterygii</taxon>
        <taxon>Teleostei</taxon>
        <taxon>Ostariophysi</taxon>
        <taxon>Cypriniformes</taxon>
        <taxon>Cyprinidae</taxon>
        <taxon>Cyprininae</taxon>
        <taxon>Sinocyclocheilus</taxon>
    </lineage>
</organism>
<keyword evidence="4" id="KW-1185">Reference proteome</keyword>
<gene>
    <name evidence="3" type="primary">LOC107679659</name>
</gene>
<dbReference type="SMART" id="SM00233">
    <property type="entry name" value="PH"/>
    <property type="match status" value="1"/>
</dbReference>
<dbReference type="InterPro" id="IPR011993">
    <property type="entry name" value="PH-like_dom_sf"/>
</dbReference>
<reference evidence="3" key="1">
    <citation type="submission" date="2025-08" db="UniProtKB">
        <authorList>
            <consortium name="Ensembl"/>
        </authorList>
    </citation>
    <scope>IDENTIFICATION</scope>
</reference>
<evidence type="ECO:0000259" key="2">
    <source>
        <dbReference type="PROSITE" id="PS50003"/>
    </source>
</evidence>
<dbReference type="Proteomes" id="UP000472260">
    <property type="component" value="Unassembled WGS sequence"/>
</dbReference>
<reference evidence="3" key="2">
    <citation type="submission" date="2025-09" db="UniProtKB">
        <authorList>
            <consortium name="Ensembl"/>
        </authorList>
    </citation>
    <scope>IDENTIFICATION</scope>
</reference>
<dbReference type="RefSeq" id="XP_016330764.1">
    <property type="nucleotide sequence ID" value="XM_016475278.1"/>
</dbReference>
<evidence type="ECO:0000313" key="3">
    <source>
        <dbReference type="Ensembl" id="ENSSANP00000071796.1"/>
    </source>
</evidence>
<evidence type="ECO:0000313" key="4">
    <source>
        <dbReference type="Proteomes" id="UP000472260"/>
    </source>
</evidence>
<dbReference type="AlphaFoldDB" id="A0A671QLT0"/>
<dbReference type="OrthoDB" id="74412at2759"/>
<dbReference type="SUPFAM" id="SSF50729">
    <property type="entry name" value="PH domain-like"/>
    <property type="match status" value="1"/>
</dbReference>
<feature type="region of interest" description="Disordered" evidence="1">
    <location>
        <begin position="1"/>
        <end position="28"/>
    </location>
</feature>
<dbReference type="GeneID" id="107679659"/>
<protein>
    <submittedName>
        <fullName evidence="3">Interactor protein for cytohesin exchange factors 1-like</fullName>
    </submittedName>
</protein>